<sequence>MAPNNNNYTPVLEENLWTLQDLPDTQVVLVEGSENKEEKLSFFYEKFSATLDLTAPENIIEKN</sequence>
<comment type="caution">
    <text evidence="1">The sequence shown here is derived from an EMBL/GenBank/DDBJ whole genome shotgun (WGS) entry which is preliminary data.</text>
</comment>
<reference evidence="2" key="1">
    <citation type="journal article" date="2019" name="Int. J. Syst. Evol. Microbiol.">
        <title>The Global Catalogue of Microorganisms (GCM) 10K type strain sequencing project: providing services to taxonomists for standard genome sequencing and annotation.</title>
        <authorList>
            <consortium name="The Broad Institute Genomics Platform"/>
            <consortium name="The Broad Institute Genome Sequencing Center for Infectious Disease"/>
            <person name="Wu L."/>
            <person name="Ma J."/>
        </authorList>
    </citation>
    <scope>NUCLEOTIDE SEQUENCE [LARGE SCALE GENOMIC DNA]</scope>
    <source>
        <strain evidence="2">JCM 17917</strain>
    </source>
</reference>
<protein>
    <submittedName>
        <fullName evidence="1">Uncharacterized protein</fullName>
    </submittedName>
</protein>
<dbReference type="RefSeq" id="WP_345161986.1">
    <property type="nucleotide sequence ID" value="NZ_BAABGX010000001.1"/>
</dbReference>
<evidence type="ECO:0000313" key="1">
    <source>
        <dbReference type="EMBL" id="GAA4297398.1"/>
    </source>
</evidence>
<evidence type="ECO:0000313" key="2">
    <source>
        <dbReference type="Proteomes" id="UP001501844"/>
    </source>
</evidence>
<organism evidence="1 2">
    <name type="scientific">Nibribacter koreensis</name>
    <dbReference type="NCBI Taxonomy" id="1084519"/>
    <lineage>
        <taxon>Bacteria</taxon>
        <taxon>Pseudomonadati</taxon>
        <taxon>Bacteroidota</taxon>
        <taxon>Cytophagia</taxon>
        <taxon>Cytophagales</taxon>
        <taxon>Hymenobacteraceae</taxon>
        <taxon>Nibribacter</taxon>
    </lineage>
</organism>
<keyword evidence="2" id="KW-1185">Reference proteome</keyword>
<proteinExistence type="predicted"/>
<name>A0ABP8F8S9_9BACT</name>
<accession>A0ABP8F8S9</accession>
<dbReference type="EMBL" id="BAABGX010000001">
    <property type="protein sequence ID" value="GAA4297398.1"/>
    <property type="molecule type" value="Genomic_DNA"/>
</dbReference>
<gene>
    <name evidence="1" type="ORF">GCM10023183_04930</name>
</gene>
<dbReference type="Proteomes" id="UP001501844">
    <property type="component" value="Unassembled WGS sequence"/>
</dbReference>